<dbReference type="GO" id="GO:0090333">
    <property type="term" value="P:regulation of stomatal closure"/>
    <property type="evidence" value="ECO:0007669"/>
    <property type="project" value="InterPro"/>
</dbReference>
<dbReference type="EMBL" id="SDRB02011615">
    <property type="protein sequence ID" value="THG00688.1"/>
    <property type="molecule type" value="Genomic_DNA"/>
</dbReference>
<feature type="compositionally biased region" description="Pro residues" evidence="1">
    <location>
        <begin position="15"/>
        <end position="27"/>
    </location>
</feature>
<dbReference type="GO" id="GO:0009704">
    <property type="term" value="P:de-etiolation"/>
    <property type="evidence" value="ECO:0007669"/>
    <property type="project" value="InterPro"/>
</dbReference>
<dbReference type="GO" id="GO:0071277">
    <property type="term" value="P:cellular response to calcium ion"/>
    <property type="evidence" value="ECO:0007669"/>
    <property type="project" value="InterPro"/>
</dbReference>
<evidence type="ECO:0000256" key="2">
    <source>
        <dbReference type="SAM" id="Phobius"/>
    </source>
</evidence>
<dbReference type="AlphaFoldDB" id="A0A4S4DDH4"/>
<dbReference type="InterPro" id="IPR044690">
    <property type="entry name" value="CAS_plant"/>
</dbReference>
<dbReference type="PANTHER" id="PTHR34209:SF1">
    <property type="entry name" value="CALCIUM SENSING RECEPTOR, CHLOROPLASTIC"/>
    <property type="match status" value="1"/>
</dbReference>
<evidence type="ECO:0000256" key="1">
    <source>
        <dbReference type="SAM" id="MobiDB-lite"/>
    </source>
</evidence>
<evidence type="ECO:0000259" key="3">
    <source>
        <dbReference type="PROSITE" id="PS50206"/>
    </source>
</evidence>
<name>A0A4S4DDH4_CAMSN</name>
<accession>A0A4S4DDH4</accession>
<evidence type="ECO:0000313" key="4">
    <source>
        <dbReference type="EMBL" id="THG00688.1"/>
    </source>
</evidence>
<protein>
    <recommendedName>
        <fullName evidence="3">Rhodanese domain-containing protein</fullName>
    </recommendedName>
</protein>
<sequence>MAMALRATATTRPSLPSPPSSPFPPPRTLSLSKNSSKSQFRHSSASLPISTTLSLFALFSTPHEAKALSLSNDQIVSSLTQVEKTIDQVQEVGSSFFDVAQRVFRGVAETVKPGIDVALPILKQAGDEVVKIASPAVSEASKKAQEAIQSSGFDTQPVLSAAKTVVDAAQQTTKVIEVAKPIASSTVETISSADPVSIIAAGGVLVLAYLLFPPIWSAISFSLRGYKGELTPAQSLDLISRSNHLMVDIRSEKDKNKAGIPRLPSSAKNRMIAIPLEELPNKLKGLVRDAKKVEAEIVALKISYLKKINKGTNTVIMDTYSDSAKIVARTLTSLGFKNCWVVVDGFSGRRGWLQSRLGTDSYNVSFAEVLSPSRVIPAAVQRFGTTSSAKLLPGGSD</sequence>
<dbReference type="STRING" id="542762.A0A4S4DDH4"/>
<dbReference type="PANTHER" id="PTHR34209">
    <property type="entry name" value="RHODANESE/CELL CYCLE CONTROL PHOSPHATASE SUPERFAMILY PROTEIN"/>
    <property type="match status" value="1"/>
</dbReference>
<dbReference type="PROSITE" id="PS50206">
    <property type="entry name" value="RHODANESE_3"/>
    <property type="match status" value="1"/>
</dbReference>
<organism evidence="4 5">
    <name type="scientific">Camellia sinensis var. sinensis</name>
    <name type="common">China tea</name>
    <dbReference type="NCBI Taxonomy" id="542762"/>
    <lineage>
        <taxon>Eukaryota</taxon>
        <taxon>Viridiplantae</taxon>
        <taxon>Streptophyta</taxon>
        <taxon>Embryophyta</taxon>
        <taxon>Tracheophyta</taxon>
        <taxon>Spermatophyta</taxon>
        <taxon>Magnoliopsida</taxon>
        <taxon>eudicotyledons</taxon>
        <taxon>Gunneridae</taxon>
        <taxon>Pentapetalae</taxon>
        <taxon>asterids</taxon>
        <taxon>Ericales</taxon>
        <taxon>Theaceae</taxon>
        <taxon>Camellia</taxon>
    </lineage>
</organism>
<dbReference type="Proteomes" id="UP000306102">
    <property type="component" value="Unassembled WGS sequence"/>
</dbReference>
<keyword evidence="2" id="KW-0812">Transmembrane</keyword>
<dbReference type="InterPro" id="IPR036873">
    <property type="entry name" value="Rhodanese-like_dom_sf"/>
</dbReference>
<keyword evidence="2" id="KW-0472">Membrane</keyword>
<feature type="region of interest" description="Disordered" evidence="1">
    <location>
        <begin position="1"/>
        <end position="35"/>
    </location>
</feature>
<feature type="domain" description="Rhodanese" evidence="3">
    <location>
        <begin position="240"/>
        <end position="361"/>
    </location>
</feature>
<proteinExistence type="predicted"/>
<dbReference type="SUPFAM" id="SSF52821">
    <property type="entry name" value="Rhodanese/Cell cycle control phosphatase"/>
    <property type="match status" value="1"/>
</dbReference>
<keyword evidence="2" id="KW-1133">Transmembrane helix</keyword>
<gene>
    <name evidence="4" type="ORF">TEA_002070</name>
</gene>
<reference evidence="4 5" key="1">
    <citation type="journal article" date="2018" name="Proc. Natl. Acad. Sci. U.S.A.">
        <title>Draft genome sequence of Camellia sinensis var. sinensis provides insights into the evolution of the tea genome and tea quality.</title>
        <authorList>
            <person name="Wei C."/>
            <person name="Yang H."/>
            <person name="Wang S."/>
            <person name="Zhao J."/>
            <person name="Liu C."/>
            <person name="Gao L."/>
            <person name="Xia E."/>
            <person name="Lu Y."/>
            <person name="Tai Y."/>
            <person name="She G."/>
            <person name="Sun J."/>
            <person name="Cao H."/>
            <person name="Tong W."/>
            <person name="Gao Q."/>
            <person name="Li Y."/>
            <person name="Deng W."/>
            <person name="Jiang X."/>
            <person name="Wang W."/>
            <person name="Chen Q."/>
            <person name="Zhang S."/>
            <person name="Li H."/>
            <person name="Wu J."/>
            <person name="Wang P."/>
            <person name="Li P."/>
            <person name="Shi C."/>
            <person name="Zheng F."/>
            <person name="Jian J."/>
            <person name="Huang B."/>
            <person name="Shan D."/>
            <person name="Shi M."/>
            <person name="Fang C."/>
            <person name="Yue Y."/>
            <person name="Li F."/>
            <person name="Li D."/>
            <person name="Wei S."/>
            <person name="Han B."/>
            <person name="Jiang C."/>
            <person name="Yin Y."/>
            <person name="Xia T."/>
            <person name="Zhang Z."/>
            <person name="Bennetzen J.L."/>
            <person name="Zhao S."/>
            <person name="Wan X."/>
        </authorList>
    </citation>
    <scope>NUCLEOTIDE SEQUENCE [LARGE SCALE GENOMIC DNA]</scope>
    <source>
        <strain evidence="5">cv. Shuchazao</strain>
        <tissue evidence="4">Leaf</tissue>
    </source>
</reference>
<evidence type="ECO:0000313" key="5">
    <source>
        <dbReference type="Proteomes" id="UP000306102"/>
    </source>
</evidence>
<dbReference type="Gene3D" id="3.40.250.10">
    <property type="entry name" value="Rhodanese-like domain"/>
    <property type="match status" value="1"/>
</dbReference>
<feature type="compositionally biased region" description="Low complexity" evidence="1">
    <location>
        <begin position="1"/>
        <end position="14"/>
    </location>
</feature>
<dbReference type="InterPro" id="IPR001763">
    <property type="entry name" value="Rhodanese-like_dom"/>
</dbReference>
<comment type="caution">
    <text evidence="4">The sequence shown here is derived from an EMBL/GenBank/DDBJ whole genome shotgun (WGS) entry which is preliminary data.</text>
</comment>
<keyword evidence="5" id="KW-1185">Reference proteome</keyword>
<feature type="transmembrane region" description="Helical" evidence="2">
    <location>
        <begin position="198"/>
        <end position="219"/>
    </location>
</feature>